<evidence type="ECO:0000313" key="3">
    <source>
        <dbReference type="Proteomes" id="UP000290289"/>
    </source>
</evidence>
<protein>
    <submittedName>
        <fullName evidence="2">Uncharacterized protein</fullName>
    </submittedName>
</protein>
<name>A0A498HP24_MALDO</name>
<sequence length="109" mass="12284">MCSTINAESLSSLELHLSRSFAQNIDGDDFISKFATMVNSLLVKRQSISFGFIMTKLLEQKGVKVKSLDETSYGLKIDYSNFLIVLCPIFSHMIFICQVFYDLDVSIPS</sequence>
<keyword evidence="1" id="KW-1133">Transmembrane helix</keyword>
<dbReference type="AlphaFoldDB" id="A0A498HP24"/>
<keyword evidence="3" id="KW-1185">Reference proteome</keyword>
<gene>
    <name evidence="2" type="ORF">DVH24_018650</name>
</gene>
<evidence type="ECO:0000313" key="2">
    <source>
        <dbReference type="EMBL" id="RXH71295.1"/>
    </source>
</evidence>
<reference evidence="2 3" key="1">
    <citation type="submission" date="2018-10" db="EMBL/GenBank/DDBJ databases">
        <title>A high-quality apple genome assembly.</title>
        <authorList>
            <person name="Hu J."/>
        </authorList>
    </citation>
    <scope>NUCLEOTIDE SEQUENCE [LARGE SCALE GENOMIC DNA]</scope>
    <source>
        <strain evidence="3">cv. HFTH1</strain>
        <tissue evidence="2">Young leaf</tissue>
    </source>
</reference>
<keyword evidence="1" id="KW-0472">Membrane</keyword>
<dbReference type="EMBL" id="RDQH01000342">
    <property type="protein sequence ID" value="RXH71295.1"/>
    <property type="molecule type" value="Genomic_DNA"/>
</dbReference>
<evidence type="ECO:0000256" key="1">
    <source>
        <dbReference type="SAM" id="Phobius"/>
    </source>
</evidence>
<comment type="caution">
    <text evidence="2">The sequence shown here is derived from an EMBL/GenBank/DDBJ whole genome shotgun (WGS) entry which is preliminary data.</text>
</comment>
<dbReference type="Proteomes" id="UP000290289">
    <property type="component" value="Chromosome 16"/>
</dbReference>
<keyword evidence="1" id="KW-0812">Transmembrane</keyword>
<accession>A0A498HP24</accession>
<feature type="transmembrane region" description="Helical" evidence="1">
    <location>
        <begin position="82"/>
        <end position="101"/>
    </location>
</feature>
<proteinExistence type="predicted"/>
<organism evidence="2 3">
    <name type="scientific">Malus domestica</name>
    <name type="common">Apple</name>
    <name type="synonym">Pyrus malus</name>
    <dbReference type="NCBI Taxonomy" id="3750"/>
    <lineage>
        <taxon>Eukaryota</taxon>
        <taxon>Viridiplantae</taxon>
        <taxon>Streptophyta</taxon>
        <taxon>Embryophyta</taxon>
        <taxon>Tracheophyta</taxon>
        <taxon>Spermatophyta</taxon>
        <taxon>Magnoliopsida</taxon>
        <taxon>eudicotyledons</taxon>
        <taxon>Gunneridae</taxon>
        <taxon>Pentapetalae</taxon>
        <taxon>rosids</taxon>
        <taxon>fabids</taxon>
        <taxon>Rosales</taxon>
        <taxon>Rosaceae</taxon>
        <taxon>Amygdaloideae</taxon>
        <taxon>Maleae</taxon>
        <taxon>Malus</taxon>
    </lineage>
</organism>